<evidence type="ECO:0000313" key="3">
    <source>
        <dbReference type="Proteomes" id="UP001596472"/>
    </source>
</evidence>
<dbReference type="InterPro" id="IPR001845">
    <property type="entry name" value="HTH_ArsR_DNA-bd_dom"/>
</dbReference>
<dbReference type="InterPro" id="IPR036388">
    <property type="entry name" value="WH-like_DNA-bd_sf"/>
</dbReference>
<evidence type="ECO:0000259" key="1">
    <source>
        <dbReference type="SMART" id="SM00418"/>
    </source>
</evidence>
<dbReference type="InterPro" id="IPR011991">
    <property type="entry name" value="ArsR-like_HTH"/>
</dbReference>
<dbReference type="RefSeq" id="WP_379714291.1">
    <property type="nucleotide sequence ID" value="NZ_JBHTBS010000009.1"/>
</dbReference>
<organism evidence="2 3">
    <name type="scientific">Haloferula chungangensis</name>
    <dbReference type="NCBI Taxonomy" id="1048331"/>
    <lineage>
        <taxon>Bacteria</taxon>
        <taxon>Pseudomonadati</taxon>
        <taxon>Verrucomicrobiota</taxon>
        <taxon>Verrucomicrobiia</taxon>
        <taxon>Verrucomicrobiales</taxon>
        <taxon>Verrucomicrobiaceae</taxon>
        <taxon>Haloferula</taxon>
    </lineage>
</organism>
<keyword evidence="3" id="KW-1185">Reference proteome</keyword>
<dbReference type="SUPFAM" id="SSF46785">
    <property type="entry name" value="Winged helix' DNA-binding domain"/>
    <property type="match status" value="1"/>
</dbReference>
<sequence length="104" mass="11434">MSASASSPTPSKGLPLAQVLPAISSPVRCAILRELAKGESLPNVELARRLRTTPSAISKHFSVLYRQRVVSFKHGRYVIASGLLSDDRQSIDFGCLLIRLHHRE</sequence>
<dbReference type="Gene3D" id="1.10.10.10">
    <property type="entry name" value="Winged helix-like DNA-binding domain superfamily/Winged helix DNA-binding domain"/>
    <property type="match status" value="1"/>
</dbReference>
<comment type="caution">
    <text evidence="2">The sequence shown here is derived from an EMBL/GenBank/DDBJ whole genome shotgun (WGS) entry which is preliminary data.</text>
</comment>
<protein>
    <submittedName>
        <fullName evidence="2">ArsR/SmtB family transcription factor</fullName>
    </submittedName>
</protein>
<dbReference type="CDD" id="cd00090">
    <property type="entry name" value="HTH_ARSR"/>
    <property type="match status" value="1"/>
</dbReference>
<dbReference type="Proteomes" id="UP001596472">
    <property type="component" value="Unassembled WGS sequence"/>
</dbReference>
<reference evidence="3" key="1">
    <citation type="journal article" date="2019" name="Int. J. Syst. Evol. Microbiol.">
        <title>The Global Catalogue of Microorganisms (GCM) 10K type strain sequencing project: providing services to taxonomists for standard genome sequencing and annotation.</title>
        <authorList>
            <consortium name="The Broad Institute Genomics Platform"/>
            <consortium name="The Broad Institute Genome Sequencing Center for Infectious Disease"/>
            <person name="Wu L."/>
            <person name="Ma J."/>
        </authorList>
    </citation>
    <scope>NUCLEOTIDE SEQUENCE [LARGE SCALE GENOMIC DNA]</scope>
    <source>
        <strain evidence="3">CGMCC 4.1467</strain>
    </source>
</reference>
<dbReference type="EMBL" id="JBHTBS010000009">
    <property type="protein sequence ID" value="MFC7338672.1"/>
    <property type="molecule type" value="Genomic_DNA"/>
</dbReference>
<proteinExistence type="predicted"/>
<dbReference type="Pfam" id="PF12840">
    <property type="entry name" value="HTH_20"/>
    <property type="match status" value="1"/>
</dbReference>
<gene>
    <name evidence="2" type="ORF">ACFQY0_15865</name>
</gene>
<feature type="domain" description="HTH arsR-type" evidence="1">
    <location>
        <begin position="18"/>
        <end position="92"/>
    </location>
</feature>
<evidence type="ECO:0000313" key="2">
    <source>
        <dbReference type="EMBL" id="MFC7338672.1"/>
    </source>
</evidence>
<accession>A0ABW2LCF7</accession>
<dbReference type="SMART" id="SM00418">
    <property type="entry name" value="HTH_ARSR"/>
    <property type="match status" value="1"/>
</dbReference>
<dbReference type="InterPro" id="IPR036390">
    <property type="entry name" value="WH_DNA-bd_sf"/>
</dbReference>
<name>A0ABW2LCF7_9BACT</name>